<name>A0A150H280_GONPE</name>
<keyword evidence="1" id="KW-0812">Transmembrane</keyword>
<evidence type="ECO:0000313" key="3">
    <source>
        <dbReference type="Proteomes" id="UP000075714"/>
    </source>
</evidence>
<feature type="transmembrane region" description="Helical" evidence="1">
    <location>
        <begin position="294"/>
        <end position="311"/>
    </location>
</feature>
<proteinExistence type="predicted"/>
<protein>
    <submittedName>
        <fullName evidence="2">Uncharacterized protein</fullName>
    </submittedName>
</protein>
<dbReference type="AlphaFoldDB" id="A0A150H280"/>
<evidence type="ECO:0000313" key="2">
    <source>
        <dbReference type="EMBL" id="KXZ56211.1"/>
    </source>
</evidence>
<organism evidence="2 3">
    <name type="scientific">Gonium pectorale</name>
    <name type="common">Green alga</name>
    <dbReference type="NCBI Taxonomy" id="33097"/>
    <lineage>
        <taxon>Eukaryota</taxon>
        <taxon>Viridiplantae</taxon>
        <taxon>Chlorophyta</taxon>
        <taxon>core chlorophytes</taxon>
        <taxon>Chlorophyceae</taxon>
        <taxon>CS clade</taxon>
        <taxon>Chlamydomonadales</taxon>
        <taxon>Volvocaceae</taxon>
        <taxon>Gonium</taxon>
    </lineage>
</organism>
<dbReference type="EMBL" id="LSYV01000002">
    <property type="protein sequence ID" value="KXZ56211.1"/>
    <property type="molecule type" value="Genomic_DNA"/>
</dbReference>
<gene>
    <name evidence="2" type="ORF">GPECTOR_1g183</name>
</gene>
<dbReference type="Proteomes" id="UP000075714">
    <property type="component" value="Unassembled WGS sequence"/>
</dbReference>
<dbReference type="OrthoDB" id="545273at2759"/>
<accession>A0A150H280</accession>
<reference evidence="3" key="1">
    <citation type="journal article" date="2016" name="Nat. Commun.">
        <title>The Gonium pectorale genome demonstrates co-option of cell cycle regulation during the evolution of multicellularity.</title>
        <authorList>
            <person name="Hanschen E.R."/>
            <person name="Marriage T.N."/>
            <person name="Ferris P.J."/>
            <person name="Hamaji T."/>
            <person name="Toyoda A."/>
            <person name="Fujiyama A."/>
            <person name="Neme R."/>
            <person name="Noguchi H."/>
            <person name="Minakuchi Y."/>
            <person name="Suzuki M."/>
            <person name="Kawai-Toyooka H."/>
            <person name="Smith D.R."/>
            <person name="Sparks H."/>
            <person name="Anderson J."/>
            <person name="Bakaric R."/>
            <person name="Luria V."/>
            <person name="Karger A."/>
            <person name="Kirschner M.W."/>
            <person name="Durand P.M."/>
            <person name="Michod R.E."/>
            <person name="Nozaki H."/>
            <person name="Olson B.J."/>
        </authorList>
    </citation>
    <scope>NUCLEOTIDE SEQUENCE [LARGE SCALE GENOMIC DNA]</scope>
    <source>
        <strain evidence="3">NIES-2863</strain>
    </source>
</reference>
<dbReference type="STRING" id="33097.A0A150H280"/>
<evidence type="ECO:0000256" key="1">
    <source>
        <dbReference type="SAM" id="Phobius"/>
    </source>
</evidence>
<sequence>MPRSSAVAVCATSAACATPASVAASAPSGAATVIPADPSAAASGGASDDSGGGAGLSRNRVQVVANDYPEGLYVLAGSDGTGNAYFVEVCTRVPLTANCPDFFGVMSLMRPADALGPMAPAAGPYGAVRLNGPWSSALAQAAAAAADMPSAVLTSACAPPPGIDGQRKAVFSWGWDFGSLPPSLAFSGFVAVYRRYPLTRLHPGSYNVQFLKPAAVRLAVIVKFLDANPDLAGKSRPDGSPLAEREVIATTDTPNMVIPMGNVTEVTFVFSVPPIHMLDYVEKMSAACVMTQNVWIAELFAIVAVAVVAFLG</sequence>
<dbReference type="PROSITE" id="PS51257">
    <property type="entry name" value="PROKAR_LIPOPROTEIN"/>
    <property type="match status" value="1"/>
</dbReference>
<keyword evidence="1" id="KW-0472">Membrane</keyword>
<keyword evidence="1" id="KW-1133">Transmembrane helix</keyword>
<comment type="caution">
    <text evidence="2">The sequence shown here is derived from an EMBL/GenBank/DDBJ whole genome shotgun (WGS) entry which is preliminary data.</text>
</comment>
<keyword evidence="3" id="KW-1185">Reference proteome</keyword>